<protein>
    <recommendedName>
        <fullName evidence="3">DNA replication origin binding protein</fullName>
    </recommendedName>
</protein>
<dbReference type="EMBL" id="CH672157">
    <property type="protein sequence ID" value="KOB63252.1"/>
    <property type="molecule type" value="Genomic_DNA"/>
</dbReference>
<dbReference type="Proteomes" id="UP000054289">
    <property type="component" value="Unassembled WGS sequence"/>
</dbReference>
<dbReference type="AlphaFoldDB" id="A0A0L7KIV7"/>
<dbReference type="KEGG" id="pfh:PFHG_04975"/>
<feature type="non-terminal residue" evidence="1">
    <location>
        <position position="335"/>
    </location>
</feature>
<reference evidence="1 2" key="1">
    <citation type="submission" date="2006-03" db="EMBL/GenBank/DDBJ databases">
        <title>Annotation of Plasmodium falciparum HB3.</title>
        <authorList>
            <consortium name="The Broad Institute Genome Sequencing Platform"/>
            <person name="Volkman S.K."/>
            <person name="Neafsey D.E."/>
            <person name="Dash A.P."/>
            <person name="Chitnis C.E."/>
            <person name="Hartl D.L."/>
            <person name="Young S.K."/>
            <person name="Zeng Q."/>
            <person name="Koehrsen M."/>
            <person name="Alvarado L."/>
            <person name="Berlin A."/>
            <person name="Borenstein D."/>
            <person name="Chapman S.B."/>
            <person name="Chen Z."/>
            <person name="Engels R."/>
            <person name="Freedman E."/>
            <person name="Gellesch M."/>
            <person name="Goldberg J."/>
            <person name="Griggs A."/>
            <person name="Gujja S."/>
            <person name="Heilman E.R."/>
            <person name="Heiman D.I."/>
            <person name="Howarth C."/>
            <person name="Jen D."/>
            <person name="Larson L."/>
            <person name="Mehta T."/>
            <person name="Neiman D."/>
            <person name="Park D."/>
            <person name="Pearson M."/>
            <person name="Roberts A."/>
            <person name="Saif S."/>
            <person name="Shea T."/>
            <person name="Shenoy N."/>
            <person name="Sisk P."/>
            <person name="Stolte C."/>
            <person name="Sykes S."/>
            <person name="Walk T."/>
            <person name="White J."/>
            <person name="Yandava C."/>
            <person name="Haas B."/>
            <person name="Henn M.R."/>
            <person name="Nusbaum C."/>
            <person name="Birren B."/>
        </authorList>
    </citation>
    <scope>NUCLEOTIDE SEQUENCE [LARGE SCALE GENOMIC DNA]</scope>
    <source>
        <strain evidence="1">HB3</strain>
    </source>
</reference>
<evidence type="ECO:0000313" key="2">
    <source>
        <dbReference type="Proteomes" id="UP000054289"/>
    </source>
</evidence>
<gene>
    <name evidence="1" type="ORF">PFHG_04975</name>
</gene>
<dbReference type="SUPFAM" id="SSF116846">
    <property type="entry name" value="MIT domain"/>
    <property type="match status" value="1"/>
</dbReference>
<name>A0A0L7KIV7_PLAFX</name>
<organism evidence="1 2">
    <name type="scientific">Plasmodium falciparum (isolate HB3)</name>
    <dbReference type="NCBI Taxonomy" id="137071"/>
    <lineage>
        <taxon>Eukaryota</taxon>
        <taxon>Sar</taxon>
        <taxon>Alveolata</taxon>
        <taxon>Apicomplexa</taxon>
        <taxon>Aconoidasida</taxon>
        <taxon>Haemosporida</taxon>
        <taxon>Plasmodiidae</taxon>
        <taxon>Plasmodium</taxon>
        <taxon>Plasmodium (Laverania)</taxon>
    </lineage>
</organism>
<dbReference type="InterPro" id="IPR036181">
    <property type="entry name" value="MIT_dom_sf"/>
</dbReference>
<accession>A0A0L7KIV7</accession>
<reference evidence="2" key="2">
    <citation type="submission" date="2006-03" db="EMBL/GenBank/DDBJ databases">
        <title>The genome sequence of the Plasmodium falciparum HB3.</title>
        <authorList>
            <consortium name="The Broad Institute Genome Sequencing Platform"/>
            <person name="Birren B."/>
            <person name="Lander E."/>
            <person name="Galagan J."/>
            <person name="Nusbaum C."/>
            <person name="Devon K."/>
            <person name="Henn M."/>
            <person name="Jaffe D."/>
            <person name="Butler J."/>
            <person name="Alvarez P."/>
            <person name="Gnerre S."/>
            <person name="Grabherr M."/>
            <person name="Kleber M."/>
            <person name="Mauceli E."/>
            <person name="Brockman W."/>
            <person name="MacCallum I.A."/>
            <person name="Rounsley S."/>
            <person name="Young S."/>
            <person name="LaButti K."/>
            <person name="Pushparaj V."/>
            <person name="DeCaprio D."/>
            <person name="Crawford M."/>
            <person name="Koehrsen M."/>
            <person name="Engels R."/>
            <person name="Montgomery P."/>
            <person name="Pearson M."/>
            <person name="Howarth C."/>
            <person name="Larson L."/>
            <person name="Luoma S."/>
            <person name="White J."/>
            <person name="Kodira C."/>
            <person name="Zeng Q."/>
            <person name="Oleary S."/>
            <person name="Yandava C."/>
            <person name="Alvarado L."/>
            <person name="Wirth D."/>
            <person name="Volkman S."/>
            <person name="Hartl D."/>
        </authorList>
    </citation>
    <scope>NUCLEOTIDE SEQUENCE [LARGE SCALE GENOMIC DNA]</scope>
</reference>
<sequence length="335" mass="40389">MNEKNNQNSDKFIKNNNSNKEKAKKLFMQALNHESDENFLKATKFYQEAVKLYPNILNTYINDNQETCSEKIDEREEVEQPEENSYLINILSKNFYTIIKFLDFYSMHRFLFLCKSISSLISLENEYKRLCYINLINCKEKCKLYGKLIQKDIGNIHLDPKDRDRVIYNPCVVTYFRYLLFLNESNKVLIARSELNKKDVIEAFRITYRKVQNWDLSLKCDELIKHLIKFHNECENNLVKMIRIGEYNYNPNEKIIEIQYPELLNDPFKYKNIIKLRLQNYLGGNNNMLKWVSFKIVSKIKMDYSEDTLNIKNKQYKSFYFFNLKFLSHYIHNKI</sequence>
<proteinExistence type="predicted"/>
<evidence type="ECO:0008006" key="3">
    <source>
        <dbReference type="Google" id="ProtNLM"/>
    </source>
</evidence>
<dbReference type="OrthoDB" id="2117972at2759"/>
<evidence type="ECO:0000313" key="1">
    <source>
        <dbReference type="EMBL" id="KOB63252.1"/>
    </source>
</evidence>
<dbReference type="OMA" id="NINNRQY"/>